<proteinExistence type="predicted"/>
<dbReference type="SUPFAM" id="SSF56349">
    <property type="entry name" value="DNA breaking-rejoining enzymes"/>
    <property type="match status" value="1"/>
</dbReference>
<dbReference type="GO" id="GO:0006310">
    <property type="term" value="P:DNA recombination"/>
    <property type="evidence" value="ECO:0007669"/>
    <property type="project" value="UniProtKB-KW"/>
</dbReference>
<accession>A0A8W8NI59</accession>
<dbReference type="GO" id="GO:0003677">
    <property type="term" value="F:DNA binding"/>
    <property type="evidence" value="ECO:0007669"/>
    <property type="project" value="InterPro"/>
</dbReference>
<dbReference type="GO" id="GO:0015074">
    <property type="term" value="P:DNA integration"/>
    <property type="evidence" value="ECO:0007669"/>
    <property type="project" value="InterPro"/>
</dbReference>
<reference evidence="2" key="1">
    <citation type="submission" date="2022-08" db="UniProtKB">
        <authorList>
            <consortium name="EnsemblMetazoa"/>
        </authorList>
    </citation>
    <scope>IDENTIFICATION</scope>
    <source>
        <strain evidence="2">05x7-T-G4-1.051#20</strain>
    </source>
</reference>
<dbReference type="InterPro" id="IPR011010">
    <property type="entry name" value="DNA_brk_join_enz"/>
</dbReference>
<dbReference type="Gene3D" id="1.10.443.10">
    <property type="entry name" value="Intergrase catalytic core"/>
    <property type="match status" value="1"/>
</dbReference>
<evidence type="ECO:0000313" key="3">
    <source>
        <dbReference type="Proteomes" id="UP000005408"/>
    </source>
</evidence>
<dbReference type="InterPro" id="IPR013762">
    <property type="entry name" value="Integrase-like_cat_sf"/>
</dbReference>
<evidence type="ECO:0000313" key="2">
    <source>
        <dbReference type="EnsemblMetazoa" id="G5407.1:cds"/>
    </source>
</evidence>
<keyword evidence="3" id="KW-1185">Reference proteome</keyword>
<protein>
    <recommendedName>
        <fullName evidence="4">Tyr recombinase domain-containing protein</fullName>
    </recommendedName>
</protein>
<dbReference type="PANTHER" id="PTHR35617">
    <property type="entry name" value="PHAGE_INTEGRASE DOMAIN-CONTAINING PROTEIN"/>
    <property type="match status" value="1"/>
</dbReference>
<name>A0A8W8NI59_MAGGI</name>
<sequence length="113" mass="12540">MSLIACIVSGHISKIKDFRNMNLMSSTLHSDIPQLNNITRWLKTVLSSSGLDSNMYTAHSFRGTAASVAFSSGVSMKDIMDTANWTSTKAFVQFFHKDLPVNNNDFATNVLDY</sequence>
<keyword evidence="1" id="KW-0233">DNA recombination</keyword>
<dbReference type="PANTHER" id="PTHR35617:SF3">
    <property type="entry name" value="CORE-BINDING (CB) DOMAIN-CONTAINING PROTEIN"/>
    <property type="match status" value="1"/>
</dbReference>
<dbReference type="Proteomes" id="UP000005408">
    <property type="component" value="Unassembled WGS sequence"/>
</dbReference>
<evidence type="ECO:0000256" key="1">
    <source>
        <dbReference type="ARBA" id="ARBA00023172"/>
    </source>
</evidence>
<dbReference type="EnsemblMetazoa" id="G5407.1">
    <property type="protein sequence ID" value="G5407.1:cds"/>
    <property type="gene ID" value="G5407"/>
</dbReference>
<organism evidence="2 3">
    <name type="scientific">Magallana gigas</name>
    <name type="common">Pacific oyster</name>
    <name type="synonym">Crassostrea gigas</name>
    <dbReference type="NCBI Taxonomy" id="29159"/>
    <lineage>
        <taxon>Eukaryota</taxon>
        <taxon>Metazoa</taxon>
        <taxon>Spiralia</taxon>
        <taxon>Lophotrochozoa</taxon>
        <taxon>Mollusca</taxon>
        <taxon>Bivalvia</taxon>
        <taxon>Autobranchia</taxon>
        <taxon>Pteriomorphia</taxon>
        <taxon>Ostreida</taxon>
        <taxon>Ostreoidea</taxon>
        <taxon>Ostreidae</taxon>
        <taxon>Magallana</taxon>
    </lineage>
</organism>
<evidence type="ECO:0008006" key="4">
    <source>
        <dbReference type="Google" id="ProtNLM"/>
    </source>
</evidence>
<dbReference type="AlphaFoldDB" id="A0A8W8NI59"/>